<dbReference type="InterPro" id="IPR050155">
    <property type="entry name" value="HAD-like_hydrolase_sf"/>
</dbReference>
<dbReference type="Pfam" id="PF13419">
    <property type="entry name" value="HAD_2"/>
    <property type="match status" value="1"/>
</dbReference>
<reference evidence="2" key="1">
    <citation type="submission" date="2014-12" db="EMBL/GenBank/DDBJ databases">
        <authorList>
            <person name="Salcher M.M."/>
        </authorList>
    </citation>
    <scope>NUCLEOTIDE SEQUENCE [LARGE SCALE GENOMIC DNA]</scope>
    <source>
        <strain evidence="2">MMS-10A-171</strain>
    </source>
</reference>
<dbReference type="GO" id="GO:0008967">
    <property type="term" value="F:phosphoglycolate phosphatase activity"/>
    <property type="evidence" value="ECO:0007669"/>
    <property type="project" value="UniProtKB-EC"/>
</dbReference>
<dbReference type="InterPro" id="IPR006439">
    <property type="entry name" value="HAD-SF_hydro_IA"/>
</dbReference>
<gene>
    <name evidence="1" type="ORF">BN1208_0819</name>
</gene>
<dbReference type="STRING" id="1581557.BN1208_0819"/>
<keyword evidence="1" id="KW-0378">Hydrolase</keyword>
<dbReference type="EMBL" id="LN827929">
    <property type="protein sequence ID" value="CEZ19704.1"/>
    <property type="molecule type" value="Genomic_DNA"/>
</dbReference>
<proteinExistence type="predicted"/>
<dbReference type="PANTHER" id="PTHR43434:SF24">
    <property type="entry name" value="HYDROLASE-RELATED"/>
    <property type="match status" value="1"/>
</dbReference>
<name>A0A0D6EW79_9PROT</name>
<dbReference type="HOGENOM" id="CLU_045011_19_2_4"/>
<dbReference type="GO" id="GO:0006281">
    <property type="term" value="P:DNA repair"/>
    <property type="evidence" value="ECO:0007669"/>
    <property type="project" value="TreeGrafter"/>
</dbReference>
<dbReference type="OrthoDB" id="9782449at2"/>
<dbReference type="SFLD" id="SFLDS00003">
    <property type="entry name" value="Haloacid_Dehalogenase"/>
    <property type="match status" value="1"/>
</dbReference>
<dbReference type="SFLD" id="SFLDG01129">
    <property type="entry name" value="C1.5:_HAD__Beta-PGM__Phosphata"/>
    <property type="match status" value="1"/>
</dbReference>
<dbReference type="Gene3D" id="1.10.150.240">
    <property type="entry name" value="Putative phosphatase, domain 2"/>
    <property type="match status" value="1"/>
</dbReference>
<evidence type="ECO:0000313" key="2">
    <source>
        <dbReference type="Proteomes" id="UP000064007"/>
    </source>
</evidence>
<keyword evidence="2" id="KW-1185">Reference proteome</keyword>
<dbReference type="Gene3D" id="3.40.50.1000">
    <property type="entry name" value="HAD superfamily/HAD-like"/>
    <property type="match status" value="1"/>
</dbReference>
<dbReference type="KEGG" id="mbat:BN1208_0819"/>
<dbReference type="InterPro" id="IPR023214">
    <property type="entry name" value="HAD_sf"/>
</dbReference>
<dbReference type="RefSeq" id="WP_046488142.1">
    <property type="nucleotide sequence ID" value="NZ_LN827929.1"/>
</dbReference>
<dbReference type="NCBIfam" id="TIGR01549">
    <property type="entry name" value="HAD-SF-IA-v1"/>
    <property type="match status" value="1"/>
</dbReference>
<organism evidence="1 2">
    <name type="scientific">Candidatus Methylopumilus planktonicus</name>
    <dbReference type="NCBI Taxonomy" id="1581557"/>
    <lineage>
        <taxon>Bacteria</taxon>
        <taxon>Pseudomonadati</taxon>
        <taxon>Pseudomonadota</taxon>
        <taxon>Betaproteobacteria</taxon>
        <taxon>Nitrosomonadales</taxon>
        <taxon>Methylophilaceae</taxon>
        <taxon>Candidatus Methylopumilus</taxon>
    </lineage>
</organism>
<evidence type="ECO:0000313" key="1">
    <source>
        <dbReference type="EMBL" id="CEZ19704.1"/>
    </source>
</evidence>
<dbReference type="EC" id="3.1.3.18" evidence="1"/>
<sequence>MKSPRFDLVILDWDGTVADSTGIIVDAVISAAEGAGVIAPPRALILKTLGLGLNQLLLKLFPHLSTELLEKVAEGYRSHYHANEGNSYLFDGVKEGIGQLYQHKCKLAVATGKSRKGLKFALQDTELNKYFVSTKTVDECFSKPHPHMVEAILEETKIPADRAVIVGDTHYDLEMGRNARIQSIAVTYGAQPKDVLLTYEPLACLDSFTEVVDFLLP</sequence>
<dbReference type="Proteomes" id="UP000064007">
    <property type="component" value="Chromosome 1"/>
</dbReference>
<dbReference type="GO" id="GO:0005829">
    <property type="term" value="C:cytosol"/>
    <property type="evidence" value="ECO:0007669"/>
    <property type="project" value="TreeGrafter"/>
</dbReference>
<dbReference type="InterPro" id="IPR041492">
    <property type="entry name" value="HAD_2"/>
</dbReference>
<protein>
    <submittedName>
        <fullName evidence="1">Putative 2-deoxyglucose-6-phosphate phosphatase</fullName>
        <ecNumber evidence="1">3.1.3.18</ecNumber>
    </submittedName>
</protein>
<dbReference type="InterPro" id="IPR036412">
    <property type="entry name" value="HAD-like_sf"/>
</dbReference>
<accession>A0A0D6EW79</accession>
<dbReference type="PANTHER" id="PTHR43434">
    <property type="entry name" value="PHOSPHOGLYCOLATE PHOSPHATASE"/>
    <property type="match status" value="1"/>
</dbReference>
<dbReference type="SUPFAM" id="SSF56784">
    <property type="entry name" value="HAD-like"/>
    <property type="match status" value="1"/>
</dbReference>
<dbReference type="InterPro" id="IPR023198">
    <property type="entry name" value="PGP-like_dom2"/>
</dbReference>
<dbReference type="AlphaFoldDB" id="A0A0D6EW79"/>